<reference evidence="2 3" key="1">
    <citation type="submission" date="2022-10" db="EMBL/GenBank/DDBJ databases">
        <title>Roseococcus glaciei nov., sp. nov., isolated from glacier.</title>
        <authorList>
            <person name="Liu Q."/>
            <person name="Xin Y.-H."/>
        </authorList>
    </citation>
    <scope>NUCLEOTIDE SEQUENCE [LARGE SCALE GENOMIC DNA]</scope>
    <source>
        <strain evidence="2 3">MDT2-1-1</strain>
    </source>
</reference>
<evidence type="ECO:0000313" key="2">
    <source>
        <dbReference type="EMBL" id="MCW8087899.1"/>
    </source>
</evidence>
<dbReference type="RefSeq" id="WP_301592106.1">
    <property type="nucleotide sequence ID" value="NZ_JAPFQI010000023.1"/>
</dbReference>
<name>A0ABT3P0G0_9PROT</name>
<evidence type="ECO:0000313" key="3">
    <source>
        <dbReference type="Proteomes" id="UP001526430"/>
    </source>
</evidence>
<keyword evidence="1" id="KW-1133">Transmembrane helix</keyword>
<dbReference type="Proteomes" id="UP001526430">
    <property type="component" value="Unassembled WGS sequence"/>
</dbReference>
<feature type="transmembrane region" description="Helical" evidence="1">
    <location>
        <begin position="35"/>
        <end position="51"/>
    </location>
</feature>
<keyword evidence="3" id="KW-1185">Reference proteome</keyword>
<evidence type="ECO:0000256" key="1">
    <source>
        <dbReference type="SAM" id="Phobius"/>
    </source>
</evidence>
<dbReference type="EMBL" id="JAPFQI010000023">
    <property type="protein sequence ID" value="MCW8087899.1"/>
    <property type="molecule type" value="Genomic_DNA"/>
</dbReference>
<keyword evidence="1" id="KW-0812">Transmembrane</keyword>
<gene>
    <name evidence="2" type="ORF">OF850_20045</name>
</gene>
<organism evidence="2 3">
    <name type="scientific">Sabulicella glaciei</name>
    <dbReference type="NCBI Taxonomy" id="2984948"/>
    <lineage>
        <taxon>Bacteria</taxon>
        <taxon>Pseudomonadati</taxon>
        <taxon>Pseudomonadota</taxon>
        <taxon>Alphaproteobacteria</taxon>
        <taxon>Acetobacterales</taxon>
        <taxon>Acetobacteraceae</taxon>
        <taxon>Sabulicella</taxon>
    </lineage>
</organism>
<accession>A0ABT3P0G0</accession>
<protein>
    <submittedName>
        <fullName evidence="2">Uncharacterized protein</fullName>
    </submittedName>
</protein>
<comment type="caution">
    <text evidence="2">The sequence shown here is derived from an EMBL/GenBank/DDBJ whole genome shotgun (WGS) entry which is preliminary data.</text>
</comment>
<proteinExistence type="predicted"/>
<sequence length="52" mass="5299">MPMLIRLILAAAGALAALLVPPLSALHPVMQGMVALLLVAAVILALGLSSRR</sequence>
<keyword evidence="1" id="KW-0472">Membrane</keyword>